<dbReference type="OrthoDB" id="9800864at2"/>
<evidence type="ECO:0000256" key="7">
    <source>
        <dbReference type="PIRSR" id="PIRSR001369-1"/>
    </source>
</evidence>
<proteinExistence type="inferred from homology"/>
<evidence type="ECO:0000256" key="6">
    <source>
        <dbReference type="PIRNR" id="PIRNR001369"/>
    </source>
</evidence>
<evidence type="ECO:0000313" key="9">
    <source>
        <dbReference type="EMBL" id="AYC29831.1"/>
    </source>
</evidence>
<evidence type="ECO:0000256" key="4">
    <source>
        <dbReference type="ARBA" id="ARBA00022679"/>
    </source>
</evidence>
<dbReference type="GO" id="GO:0005975">
    <property type="term" value="P:carbohydrate metabolic process"/>
    <property type="evidence" value="ECO:0007669"/>
    <property type="project" value="TreeGrafter"/>
</dbReference>
<dbReference type="InterPro" id="IPR016142">
    <property type="entry name" value="Citrate_synth-like_lrg_a-sub"/>
</dbReference>
<dbReference type="GO" id="GO:0036440">
    <property type="term" value="F:citrate synthase activity"/>
    <property type="evidence" value="ECO:0007669"/>
    <property type="project" value="UniProtKB-EC"/>
</dbReference>
<dbReference type="PRINTS" id="PR00143">
    <property type="entry name" value="CITRTSNTHASE"/>
</dbReference>
<name>A0A385YTJ1_9BACL</name>
<dbReference type="EMBL" id="CP032418">
    <property type="protein sequence ID" value="AYC29831.1"/>
    <property type="molecule type" value="Genomic_DNA"/>
</dbReference>
<keyword evidence="10" id="KW-1185">Reference proteome</keyword>
<dbReference type="PANTHER" id="PTHR11739:SF4">
    <property type="entry name" value="CITRATE SYNTHASE, PEROXISOMAL"/>
    <property type="match status" value="1"/>
</dbReference>
<feature type="active site" evidence="7">
    <location>
        <position position="308"/>
    </location>
</feature>
<comment type="catalytic activity">
    <reaction evidence="5">
        <text>oxaloacetate + acetyl-CoA + H2O = citrate + CoA + H(+)</text>
        <dbReference type="Rhea" id="RHEA:16845"/>
        <dbReference type="ChEBI" id="CHEBI:15377"/>
        <dbReference type="ChEBI" id="CHEBI:15378"/>
        <dbReference type="ChEBI" id="CHEBI:16452"/>
        <dbReference type="ChEBI" id="CHEBI:16947"/>
        <dbReference type="ChEBI" id="CHEBI:57287"/>
        <dbReference type="ChEBI" id="CHEBI:57288"/>
        <dbReference type="EC" id="2.3.3.16"/>
    </reaction>
</comment>
<accession>A0A385YTJ1</accession>
<dbReference type="GO" id="GO:0005829">
    <property type="term" value="C:cytosol"/>
    <property type="evidence" value="ECO:0007669"/>
    <property type="project" value="TreeGrafter"/>
</dbReference>
<dbReference type="NCBIfam" id="NF010637">
    <property type="entry name" value="PRK14034.1"/>
    <property type="match status" value="1"/>
</dbReference>
<feature type="active site" evidence="7">
    <location>
        <position position="257"/>
    </location>
</feature>
<keyword evidence="3" id="KW-0816">Tricarboxylic acid cycle</keyword>
<dbReference type="InterPro" id="IPR019810">
    <property type="entry name" value="Citrate_synthase_AS"/>
</dbReference>
<dbReference type="Proteomes" id="UP000265725">
    <property type="component" value="Chromosome"/>
</dbReference>
<dbReference type="InterPro" id="IPR002020">
    <property type="entry name" value="Citrate_synthase"/>
</dbReference>
<dbReference type="PROSITE" id="PS00480">
    <property type="entry name" value="CITRATE_SYNTHASE"/>
    <property type="match status" value="1"/>
</dbReference>
<comment type="pathway">
    <text evidence="1">Carbohydrate metabolism; tricarboxylic acid cycle; isocitrate from oxaloacetate: step 1/2.</text>
</comment>
<dbReference type="NCBIfam" id="NF010638">
    <property type="entry name" value="PRK14035.1"/>
    <property type="match status" value="1"/>
</dbReference>
<dbReference type="SUPFAM" id="SSF48256">
    <property type="entry name" value="Citrate synthase"/>
    <property type="match status" value="1"/>
</dbReference>
<dbReference type="UniPathway" id="UPA00223"/>
<dbReference type="PANTHER" id="PTHR11739">
    <property type="entry name" value="CITRATE SYNTHASE"/>
    <property type="match status" value="1"/>
</dbReference>
<evidence type="ECO:0000256" key="1">
    <source>
        <dbReference type="ARBA" id="ARBA00004751"/>
    </source>
</evidence>
<dbReference type="KEGG" id="paek:D3873_07950"/>
<protein>
    <recommendedName>
        <fullName evidence="6">Citrate synthase</fullName>
    </recommendedName>
</protein>
<dbReference type="NCBIfam" id="TIGR01800">
    <property type="entry name" value="cit_synth_II"/>
    <property type="match status" value="1"/>
</dbReference>
<dbReference type="InterPro" id="IPR016143">
    <property type="entry name" value="Citrate_synth-like_sm_a-sub"/>
</dbReference>
<keyword evidence="4 6" id="KW-0808">Transferase</keyword>
<dbReference type="InterPro" id="IPR036969">
    <property type="entry name" value="Citrate_synthase_sf"/>
</dbReference>
<keyword evidence="9" id="KW-0012">Acyltransferase</keyword>
<dbReference type="GO" id="GO:0006099">
    <property type="term" value="P:tricarboxylic acid cycle"/>
    <property type="evidence" value="ECO:0007669"/>
    <property type="project" value="UniProtKB-UniPathway"/>
</dbReference>
<dbReference type="AlphaFoldDB" id="A0A385YTJ1"/>
<dbReference type="InterPro" id="IPR011278">
    <property type="entry name" value="2-MeCitrate/Citrate_synth_II"/>
</dbReference>
<dbReference type="Pfam" id="PF00285">
    <property type="entry name" value="Citrate_synt"/>
    <property type="match status" value="1"/>
</dbReference>
<gene>
    <name evidence="9" type="ORF">D3873_07950</name>
</gene>
<dbReference type="RefSeq" id="WP_119883569.1">
    <property type="nucleotide sequence ID" value="NZ_CP032418.1"/>
</dbReference>
<dbReference type="Gene3D" id="1.10.580.10">
    <property type="entry name" value="Citrate Synthase, domain 1"/>
    <property type="match status" value="1"/>
</dbReference>
<dbReference type="InterPro" id="IPR024176">
    <property type="entry name" value="Citrate_synthase_bac-typ"/>
</dbReference>
<evidence type="ECO:0000313" key="10">
    <source>
        <dbReference type="Proteomes" id="UP000265725"/>
    </source>
</evidence>
<evidence type="ECO:0000256" key="8">
    <source>
        <dbReference type="RuleBase" id="RU003406"/>
    </source>
</evidence>
<evidence type="ECO:0000256" key="3">
    <source>
        <dbReference type="ARBA" id="ARBA00022532"/>
    </source>
</evidence>
<evidence type="ECO:0000256" key="2">
    <source>
        <dbReference type="ARBA" id="ARBA00010566"/>
    </source>
</evidence>
<dbReference type="FunFam" id="1.10.230.10:FF:000003">
    <property type="entry name" value="Citrate synthase"/>
    <property type="match status" value="1"/>
</dbReference>
<dbReference type="CDD" id="cd06110">
    <property type="entry name" value="BSuCS-II_like"/>
    <property type="match status" value="1"/>
</dbReference>
<dbReference type="PIRSF" id="PIRSF001369">
    <property type="entry name" value="Citrate_synth"/>
    <property type="match status" value="1"/>
</dbReference>
<organism evidence="9 10">
    <name type="scientific">Paenisporosarcina cavernae</name>
    <dbReference type="NCBI Taxonomy" id="2320858"/>
    <lineage>
        <taxon>Bacteria</taxon>
        <taxon>Bacillati</taxon>
        <taxon>Bacillota</taxon>
        <taxon>Bacilli</taxon>
        <taxon>Bacillales</taxon>
        <taxon>Caryophanaceae</taxon>
        <taxon>Paenisporosarcina</taxon>
    </lineage>
</organism>
<sequence length="371" mass="41506">MSSAKGLEGIVATQSAISSIIDDTLTYVGYDIDDLADHASFEEVVYLLWHQRLPKADELAELKQQLADNMSVPEEVLAHFKTYPIEKVHPMTALRTAVSMLGLYDEKAEDMSDEANYLKAIQLQAKMSTLVTAFARVRKGLEPIQPKSDLSYAANFLYMLTGEMPEDIAVEAFNKALVLHADHELNASTFTARVCVATLSDVYSGVVAAIGALKGPLHGGANEQVMKMLMEIGSVDRVDSVIQEKLNNKEKIMGFGHRVYRKGDPRAKHLREMSKKLTALRGEEKWYEMSIKIEDIVTGQKNLPPNVDFYSASVYHSLNIDHDLFTPIFAVSRVSGWLAHILEQYANNRLIRPRAEYIGPGMQKYVPVNER</sequence>
<comment type="similarity">
    <text evidence="2 6 8">Belongs to the citrate synthase family.</text>
</comment>
<evidence type="ECO:0000256" key="5">
    <source>
        <dbReference type="ARBA" id="ARBA00049288"/>
    </source>
</evidence>
<dbReference type="Gene3D" id="1.10.230.10">
    <property type="entry name" value="Cytochrome P450-Terp, domain 2"/>
    <property type="match status" value="1"/>
</dbReference>
<reference evidence="10" key="1">
    <citation type="submission" date="2018-09" db="EMBL/GenBank/DDBJ databases">
        <authorList>
            <person name="Zhu H."/>
        </authorList>
    </citation>
    <scope>NUCLEOTIDE SEQUENCE [LARGE SCALE GENOMIC DNA]</scope>
    <source>
        <strain evidence="10">K2R23-3</strain>
    </source>
</reference>